<name>A0A5P0JDQ7_ECOLX</name>
<organism evidence="1 2">
    <name type="scientific">Escherichia coli</name>
    <dbReference type="NCBI Taxonomy" id="562"/>
    <lineage>
        <taxon>Bacteria</taxon>
        <taxon>Pseudomonadati</taxon>
        <taxon>Pseudomonadota</taxon>
        <taxon>Gammaproteobacteria</taxon>
        <taxon>Enterobacterales</taxon>
        <taxon>Enterobacteriaceae</taxon>
        <taxon>Escherichia</taxon>
    </lineage>
</organism>
<dbReference type="EMBL" id="RYCF01000109">
    <property type="protein sequence ID" value="MQK26704.1"/>
    <property type="molecule type" value="Genomic_DNA"/>
</dbReference>
<gene>
    <name evidence="1" type="ORF">EIZ93_20910</name>
</gene>
<protein>
    <submittedName>
        <fullName evidence="1">Plasmid maintenance protein CcdB</fullName>
    </submittedName>
</protein>
<evidence type="ECO:0000313" key="2">
    <source>
        <dbReference type="Proteomes" id="UP000359125"/>
    </source>
</evidence>
<dbReference type="AlphaFoldDB" id="A0A5P0JDQ7"/>
<feature type="non-terminal residue" evidence="1">
    <location>
        <position position="27"/>
    </location>
</feature>
<reference evidence="1 2" key="1">
    <citation type="journal article" date="2019" name="Environ. Health Perspect.">
        <title>Inter-host Transmission of Carbapenemase-Producing Escherichia coli among Humans and Backyard Animals.</title>
        <authorList>
            <person name="Li J."/>
            <person name="Bi Z."/>
            <person name="Ma S."/>
            <person name="Chen B."/>
            <person name="Cai C."/>
            <person name="He J."/>
            <person name="Schwarz S."/>
            <person name="Sun C."/>
            <person name="Zhou Y."/>
            <person name="Yin J."/>
            <person name="Hulth A."/>
            <person name="Wang Y."/>
            <person name="Shen Z."/>
            <person name="Wang S."/>
            <person name="Wu C."/>
            <person name="Nilsson L.E."/>
            <person name="Walsh T.R."/>
            <person name="Borjesson S."/>
            <person name="Shen J."/>
            <person name="Sun Q."/>
            <person name="Wang Y."/>
        </authorList>
    </citation>
    <scope>NUCLEOTIDE SEQUENCE [LARGE SCALE GENOMIC DNA]</scope>
    <source>
        <strain evidence="1 2">A016f</strain>
    </source>
</reference>
<comment type="caution">
    <text evidence="1">The sequence shown here is derived from an EMBL/GenBank/DDBJ whole genome shotgun (WGS) entry which is preliminary data.</text>
</comment>
<proteinExistence type="predicted"/>
<accession>A0A5P0JDQ7</accession>
<dbReference type="Proteomes" id="UP000359125">
    <property type="component" value="Unassembled WGS sequence"/>
</dbReference>
<sequence>MLTRTGTGEMQFKVYTYKRESRYRLFV</sequence>
<evidence type="ECO:0000313" key="1">
    <source>
        <dbReference type="EMBL" id="MQK26704.1"/>
    </source>
</evidence>